<evidence type="ECO:0000313" key="8">
    <source>
        <dbReference type="EMBL" id="EMI22023.1"/>
    </source>
</evidence>
<organism evidence="8 9">
    <name type="scientific">Rhodopirellula maiorica SM1</name>
    <dbReference type="NCBI Taxonomy" id="1265738"/>
    <lineage>
        <taxon>Bacteria</taxon>
        <taxon>Pseudomonadati</taxon>
        <taxon>Planctomycetota</taxon>
        <taxon>Planctomycetia</taxon>
        <taxon>Pirellulales</taxon>
        <taxon>Pirellulaceae</taxon>
        <taxon>Novipirellula</taxon>
    </lineage>
</organism>
<dbReference type="GO" id="GO:0006355">
    <property type="term" value="P:regulation of DNA-templated transcription"/>
    <property type="evidence" value="ECO:0007669"/>
    <property type="project" value="TreeGrafter"/>
</dbReference>
<evidence type="ECO:0000256" key="4">
    <source>
        <dbReference type="ARBA" id="ARBA00023125"/>
    </source>
</evidence>
<dbReference type="GO" id="GO:0000156">
    <property type="term" value="F:phosphorelay response regulator activity"/>
    <property type="evidence" value="ECO:0007669"/>
    <property type="project" value="TreeGrafter"/>
</dbReference>
<dbReference type="AlphaFoldDB" id="M5RRQ3"/>
<dbReference type="PROSITE" id="PS50110">
    <property type="entry name" value="RESPONSE_REGULATORY"/>
    <property type="match status" value="1"/>
</dbReference>
<dbReference type="SMART" id="SM00448">
    <property type="entry name" value="REC"/>
    <property type="match status" value="1"/>
</dbReference>
<evidence type="ECO:0000256" key="3">
    <source>
        <dbReference type="ARBA" id="ARBA00023015"/>
    </source>
</evidence>
<dbReference type="InterPro" id="IPR011006">
    <property type="entry name" value="CheY-like_superfamily"/>
</dbReference>
<evidence type="ECO:0000256" key="1">
    <source>
        <dbReference type="ARBA" id="ARBA00022553"/>
    </source>
</evidence>
<feature type="modified residue" description="4-aspartylphosphate" evidence="6">
    <location>
        <position position="55"/>
    </location>
</feature>
<dbReference type="EMBL" id="ANOG01000160">
    <property type="protein sequence ID" value="EMI22023.1"/>
    <property type="molecule type" value="Genomic_DNA"/>
</dbReference>
<dbReference type="Pfam" id="PF00072">
    <property type="entry name" value="Response_reg"/>
    <property type="match status" value="1"/>
</dbReference>
<protein>
    <submittedName>
        <fullName evidence="8">Response regulator receiver modulated diguanylate cyclase</fullName>
    </submittedName>
</protein>
<dbReference type="SUPFAM" id="SSF52172">
    <property type="entry name" value="CheY-like"/>
    <property type="match status" value="1"/>
</dbReference>
<dbReference type="GO" id="GO:0000976">
    <property type="term" value="F:transcription cis-regulatory region binding"/>
    <property type="evidence" value="ECO:0007669"/>
    <property type="project" value="TreeGrafter"/>
</dbReference>
<comment type="caution">
    <text evidence="8">The sequence shown here is derived from an EMBL/GenBank/DDBJ whole genome shotgun (WGS) entry which is preliminary data.</text>
</comment>
<proteinExistence type="predicted"/>
<dbReference type="Gene3D" id="3.40.50.2300">
    <property type="match status" value="1"/>
</dbReference>
<dbReference type="GO" id="GO:0005829">
    <property type="term" value="C:cytosol"/>
    <property type="evidence" value="ECO:0007669"/>
    <property type="project" value="TreeGrafter"/>
</dbReference>
<evidence type="ECO:0000256" key="6">
    <source>
        <dbReference type="PROSITE-ProRule" id="PRU00169"/>
    </source>
</evidence>
<keyword evidence="3" id="KW-0805">Transcription regulation</keyword>
<accession>M5RRQ3</accession>
<dbReference type="CDD" id="cd17574">
    <property type="entry name" value="REC_OmpR"/>
    <property type="match status" value="1"/>
</dbReference>
<dbReference type="PATRIC" id="fig|1265738.3.peg.1049"/>
<keyword evidence="5" id="KW-0804">Transcription</keyword>
<evidence type="ECO:0000256" key="2">
    <source>
        <dbReference type="ARBA" id="ARBA00023012"/>
    </source>
</evidence>
<dbReference type="PANTHER" id="PTHR48111">
    <property type="entry name" value="REGULATOR OF RPOS"/>
    <property type="match status" value="1"/>
</dbReference>
<evidence type="ECO:0000256" key="5">
    <source>
        <dbReference type="ARBA" id="ARBA00023163"/>
    </source>
</evidence>
<dbReference type="InterPro" id="IPR039420">
    <property type="entry name" value="WalR-like"/>
</dbReference>
<evidence type="ECO:0000313" key="9">
    <source>
        <dbReference type="Proteomes" id="UP000011991"/>
    </source>
</evidence>
<keyword evidence="9" id="KW-1185">Reference proteome</keyword>
<keyword evidence="4" id="KW-0238">DNA-binding</keyword>
<dbReference type="InterPro" id="IPR001789">
    <property type="entry name" value="Sig_transdc_resp-reg_receiver"/>
</dbReference>
<keyword evidence="1 6" id="KW-0597">Phosphoprotein</keyword>
<evidence type="ECO:0000259" key="7">
    <source>
        <dbReference type="PROSITE" id="PS50110"/>
    </source>
</evidence>
<dbReference type="PANTHER" id="PTHR48111:SF4">
    <property type="entry name" value="DNA-BINDING DUAL TRANSCRIPTIONAL REGULATOR OMPR"/>
    <property type="match status" value="1"/>
</dbReference>
<keyword evidence="2" id="KW-0902">Two-component regulatory system</keyword>
<sequence>MERVMKILIADDDPVSRRLLQSYLEKWEYEVTVAKDGSEAWQCFQDDDFSLVICDWMMPGIDGPDLIRRIRAARDHAYVYALLLTAKSKKGDLVEGMESGADDFISKPFNHDELHVRLRAGERIINLERSLRETQEALRKSQHE</sequence>
<dbReference type="GO" id="GO:0032993">
    <property type="term" value="C:protein-DNA complex"/>
    <property type="evidence" value="ECO:0007669"/>
    <property type="project" value="TreeGrafter"/>
</dbReference>
<reference evidence="8 9" key="1">
    <citation type="journal article" date="2013" name="Mar. Genomics">
        <title>Expression of sulfatases in Rhodopirellula baltica and the diversity of sulfatases in the genus Rhodopirellula.</title>
        <authorList>
            <person name="Wegner C.E."/>
            <person name="Richter-Heitmann T."/>
            <person name="Klindworth A."/>
            <person name="Klockow C."/>
            <person name="Richter M."/>
            <person name="Achstetter T."/>
            <person name="Glockner F.O."/>
            <person name="Harder J."/>
        </authorList>
    </citation>
    <scope>NUCLEOTIDE SEQUENCE [LARGE SCALE GENOMIC DNA]</scope>
    <source>
        <strain evidence="8 9">SM1</strain>
    </source>
</reference>
<gene>
    <name evidence="8" type="ORF">RMSM_01052</name>
</gene>
<name>M5RRQ3_9BACT</name>
<feature type="domain" description="Response regulatory" evidence="7">
    <location>
        <begin position="6"/>
        <end position="122"/>
    </location>
</feature>
<dbReference type="Proteomes" id="UP000011991">
    <property type="component" value="Unassembled WGS sequence"/>
</dbReference>